<keyword evidence="8" id="KW-0670">Pyruvate</keyword>
<dbReference type="Pfam" id="PF04055">
    <property type="entry name" value="Radical_SAM"/>
    <property type="match status" value="1"/>
</dbReference>
<name>A0A1M6GSD6_9BACT</name>
<feature type="binding site" evidence="5">
    <location>
        <position position="68"/>
    </location>
    <ligand>
        <name>[4Fe-4S] cluster</name>
        <dbReference type="ChEBI" id="CHEBI:49883"/>
        <note>4Fe-4S-S-AdoMet</note>
    </ligand>
</feature>
<dbReference type="SFLD" id="SFLDS00029">
    <property type="entry name" value="Radical_SAM"/>
    <property type="match status" value="1"/>
</dbReference>
<evidence type="ECO:0000256" key="5">
    <source>
        <dbReference type="PIRSR" id="PIRSR004869-50"/>
    </source>
</evidence>
<evidence type="ECO:0000256" key="1">
    <source>
        <dbReference type="ARBA" id="ARBA00022691"/>
    </source>
</evidence>
<feature type="binding site" evidence="5">
    <location>
        <position position="64"/>
    </location>
    <ligand>
        <name>[4Fe-4S] cluster</name>
        <dbReference type="ChEBI" id="CHEBI:49883"/>
        <note>4Fe-4S-S-AdoMet</note>
    </ligand>
</feature>
<evidence type="ECO:0000313" key="8">
    <source>
        <dbReference type="EMBL" id="SHJ12860.1"/>
    </source>
</evidence>
<gene>
    <name evidence="8" type="ORF">SAMN02745216_01093</name>
</gene>
<dbReference type="PANTHER" id="PTHR43075">
    <property type="entry name" value="FORMATE LYASE ACTIVATING ENZYME, PUTATIVE (AFU_ORTHOLOGUE AFUA_2G15630)-RELATED"/>
    <property type="match status" value="1"/>
</dbReference>
<evidence type="ECO:0000256" key="2">
    <source>
        <dbReference type="ARBA" id="ARBA00022723"/>
    </source>
</evidence>
<keyword evidence="2 5" id="KW-0479">Metal-binding</keyword>
<keyword evidence="9" id="KW-1185">Reference proteome</keyword>
<dbReference type="AlphaFoldDB" id="A0A1M6GSD6"/>
<dbReference type="GO" id="GO:0016829">
    <property type="term" value="F:lyase activity"/>
    <property type="evidence" value="ECO:0007669"/>
    <property type="project" value="UniProtKB-KW"/>
</dbReference>
<dbReference type="GO" id="GO:0051536">
    <property type="term" value="F:iron-sulfur cluster binding"/>
    <property type="evidence" value="ECO:0007669"/>
    <property type="project" value="UniProtKB-KW"/>
</dbReference>
<keyword evidence="8" id="KW-0456">Lyase</keyword>
<protein>
    <submittedName>
        <fullName evidence="8">Putative pyruvate formate lyase activating enzyme</fullName>
    </submittedName>
</protein>
<keyword evidence="1 5" id="KW-0949">S-adenosyl-L-methionine</keyword>
<dbReference type="STRING" id="1121393.SAMN02745216_01093"/>
<keyword evidence="3 5" id="KW-0408">Iron</keyword>
<evidence type="ECO:0000256" key="4">
    <source>
        <dbReference type="ARBA" id="ARBA00023014"/>
    </source>
</evidence>
<dbReference type="EMBL" id="FQZU01000004">
    <property type="protein sequence ID" value="SHJ12860.1"/>
    <property type="molecule type" value="Genomic_DNA"/>
</dbReference>
<dbReference type="InterPro" id="IPR058240">
    <property type="entry name" value="rSAM_sf"/>
</dbReference>
<reference evidence="9" key="1">
    <citation type="submission" date="2016-11" db="EMBL/GenBank/DDBJ databases">
        <authorList>
            <person name="Varghese N."/>
            <person name="Submissions S."/>
        </authorList>
    </citation>
    <scope>NUCLEOTIDE SEQUENCE [LARGE SCALE GENOMIC DNA]</scope>
    <source>
        <strain evidence="9">DSM 16219</strain>
    </source>
</reference>
<dbReference type="SFLD" id="SFLDG01099">
    <property type="entry name" value="Uncharacterised_Radical_SAM_Su"/>
    <property type="match status" value="1"/>
</dbReference>
<dbReference type="Gene3D" id="3.20.20.70">
    <property type="entry name" value="Aldolase class I"/>
    <property type="match status" value="1"/>
</dbReference>
<evidence type="ECO:0000313" key="9">
    <source>
        <dbReference type="Proteomes" id="UP000183994"/>
    </source>
</evidence>
<organism evidence="8 9">
    <name type="scientific">Desulfatibacillum alkenivorans DSM 16219</name>
    <dbReference type="NCBI Taxonomy" id="1121393"/>
    <lineage>
        <taxon>Bacteria</taxon>
        <taxon>Pseudomonadati</taxon>
        <taxon>Thermodesulfobacteriota</taxon>
        <taxon>Desulfobacteria</taxon>
        <taxon>Desulfobacterales</taxon>
        <taxon>Desulfatibacillaceae</taxon>
        <taxon>Desulfatibacillum</taxon>
    </lineage>
</organism>
<dbReference type="PIRSF" id="PIRSF004869">
    <property type="entry name" value="PflX_prd"/>
    <property type="match status" value="1"/>
</dbReference>
<dbReference type="RefSeq" id="WP_073473748.1">
    <property type="nucleotide sequence ID" value="NZ_FQZU01000004.1"/>
</dbReference>
<dbReference type="SUPFAM" id="SSF102114">
    <property type="entry name" value="Radical SAM enzymes"/>
    <property type="match status" value="1"/>
</dbReference>
<evidence type="ECO:0000256" key="3">
    <source>
        <dbReference type="ARBA" id="ARBA00023004"/>
    </source>
</evidence>
<dbReference type="PANTHER" id="PTHR43075:SF1">
    <property type="entry name" value="FORMATE LYASE ACTIVATING ENZYME, PUTATIVE (AFU_ORTHOLOGUE AFUA_2G15630)-RELATED"/>
    <property type="match status" value="1"/>
</dbReference>
<dbReference type="Proteomes" id="UP000183994">
    <property type="component" value="Unassembled WGS sequence"/>
</dbReference>
<dbReference type="InterPro" id="IPR016431">
    <property type="entry name" value="Pyrv-formate_lyase-activ_prd"/>
</dbReference>
<sequence length="308" mass="33571">MNRNNALNPCRVCPRNCGVDRAGGETGFCGLDHRLHISWAGLHQGEEPMFSGPGGTANFFFTSCNLACVYCQNWQISQQGLADSVCTPEEFAQKALELEAAGAGFLGLVSPSHQVPQVREALVYAKKAGVSLPVLYNSSAYDSMEMLKSLDGLVDVYLPDLKYSNNALAEKYSQAPGYVEAAREAVLEMHRQTGDMDIDPGTGMARRGVWVRLLVLPGGVSGLWESLCFLALEVSTGIGLSIMSQYSPLHRASEFPEINRTITQEEYDQAVGMAEDLGFKLILTQDPEESPENAVPDFTDENKPFASF</sequence>
<comment type="cofactor">
    <cofactor evidence="5">
        <name>[4Fe-4S] cluster</name>
        <dbReference type="ChEBI" id="CHEBI:49883"/>
    </cofactor>
    <text evidence="5">Binds 1 [4Fe-4S] cluster. The cluster is coordinated with 3 cysteines and an exchangeable S-adenosyl-L-methionine.</text>
</comment>
<feature type="binding site" evidence="5">
    <location>
        <position position="71"/>
    </location>
    <ligand>
        <name>[4Fe-4S] cluster</name>
        <dbReference type="ChEBI" id="CHEBI:49883"/>
        <note>4Fe-4S-S-AdoMet</note>
    </ligand>
</feature>
<keyword evidence="4 5" id="KW-0411">Iron-sulfur</keyword>
<dbReference type="InterPro" id="IPR007197">
    <property type="entry name" value="rSAM"/>
</dbReference>
<feature type="domain" description="Radical SAM core" evidence="7">
    <location>
        <begin position="60"/>
        <end position="191"/>
    </location>
</feature>
<dbReference type="CDD" id="cd01335">
    <property type="entry name" value="Radical_SAM"/>
    <property type="match status" value="1"/>
</dbReference>
<accession>A0A1M6GSD6</accession>
<evidence type="ECO:0000259" key="7">
    <source>
        <dbReference type="Pfam" id="PF04055"/>
    </source>
</evidence>
<dbReference type="InterPro" id="IPR013785">
    <property type="entry name" value="Aldolase_TIM"/>
</dbReference>
<proteinExistence type="predicted"/>
<evidence type="ECO:0000256" key="6">
    <source>
        <dbReference type="SAM" id="MobiDB-lite"/>
    </source>
</evidence>
<dbReference type="GO" id="GO:0046872">
    <property type="term" value="F:metal ion binding"/>
    <property type="evidence" value="ECO:0007669"/>
    <property type="project" value="UniProtKB-KW"/>
</dbReference>
<feature type="region of interest" description="Disordered" evidence="6">
    <location>
        <begin position="287"/>
        <end position="308"/>
    </location>
</feature>
<dbReference type="InterPro" id="IPR040085">
    <property type="entry name" value="MJ0674-like"/>
</dbReference>